<dbReference type="KEGG" id="pmak:PMPD1_2510"/>
<organism evidence="1 2">
    <name type="scientific">Paramixta manurensis</name>
    <dbReference type="NCBI Taxonomy" id="2740817"/>
    <lineage>
        <taxon>Bacteria</taxon>
        <taxon>Pseudomonadati</taxon>
        <taxon>Pseudomonadota</taxon>
        <taxon>Gammaproteobacteria</taxon>
        <taxon>Enterobacterales</taxon>
        <taxon>Erwiniaceae</taxon>
        <taxon>Paramixta</taxon>
    </lineage>
</organism>
<reference evidence="1 2" key="1">
    <citation type="submission" date="2020-06" db="EMBL/GenBank/DDBJ databases">
        <title>Genome sequence of Paramixta manurensis strain PD-1.</title>
        <authorList>
            <person name="Lee C.W."/>
            <person name="Kim J."/>
        </authorList>
    </citation>
    <scope>NUCLEOTIDE SEQUENCE [LARGE SCALE GENOMIC DNA]</scope>
    <source>
        <strain evidence="1 2">PD-1</strain>
    </source>
</reference>
<dbReference type="Proteomes" id="UP000505325">
    <property type="component" value="Chromosome"/>
</dbReference>
<proteinExistence type="predicted"/>
<dbReference type="RefSeq" id="WP_173634395.1">
    <property type="nucleotide sequence ID" value="NZ_CP054212.1"/>
</dbReference>
<name>A0A6M8UKQ8_9GAMM</name>
<dbReference type="EMBL" id="CP054212">
    <property type="protein sequence ID" value="QKJ87452.1"/>
    <property type="molecule type" value="Genomic_DNA"/>
</dbReference>
<dbReference type="AlphaFoldDB" id="A0A6M8UKQ8"/>
<evidence type="ECO:0000313" key="1">
    <source>
        <dbReference type="EMBL" id="QKJ87452.1"/>
    </source>
</evidence>
<gene>
    <name evidence="1" type="ORF">PMPD1_2510</name>
</gene>
<protein>
    <submittedName>
        <fullName evidence="1">Uncharacterized protein</fullName>
    </submittedName>
</protein>
<accession>A0A6M8UKQ8</accession>
<sequence length="66" mass="7619">MSKRISNRIARRILGGTHYHSNTRIMTRSGSLVQVNPSRRQRRANKRILAIRAAIRERNEQGGDHV</sequence>
<keyword evidence="2" id="KW-1185">Reference proteome</keyword>
<evidence type="ECO:0000313" key="2">
    <source>
        <dbReference type="Proteomes" id="UP000505325"/>
    </source>
</evidence>